<protein>
    <recommendedName>
        <fullName evidence="4">DUF5872 domain-containing protein</fullName>
    </recommendedName>
</protein>
<feature type="compositionally biased region" description="Basic residues" evidence="1">
    <location>
        <begin position="1"/>
        <end position="13"/>
    </location>
</feature>
<sequence>MAAKKTAGRRRSTGGRATASPYTRPALRERLKKRIQAGSKGGRAGQWSARKSQLLAAEYKKAGGGYRGPRRQKQKSLESWTKEAWQTRTGSSRARRGKTTSRYLPKKAWAQLSEAQKRATDRRKKAGSLRGKQFVSNTSAAKRARKRTAG</sequence>
<keyword evidence="3" id="KW-1185">Reference proteome</keyword>
<evidence type="ECO:0000256" key="1">
    <source>
        <dbReference type="SAM" id="MobiDB-lite"/>
    </source>
</evidence>
<feature type="region of interest" description="Disordered" evidence="1">
    <location>
        <begin position="1"/>
        <end position="150"/>
    </location>
</feature>
<dbReference type="Proteomes" id="UP001221838">
    <property type="component" value="Unassembled WGS sequence"/>
</dbReference>
<accession>A0ABT5DAM0</accession>
<comment type="caution">
    <text evidence="2">The sequence shown here is derived from an EMBL/GenBank/DDBJ whole genome shotgun (WGS) entry which is preliminary data.</text>
</comment>
<evidence type="ECO:0008006" key="4">
    <source>
        <dbReference type="Google" id="ProtNLM"/>
    </source>
</evidence>
<proteinExistence type="predicted"/>
<dbReference type="EMBL" id="JAQNDM010000002">
    <property type="protein sequence ID" value="MDC0709321.1"/>
    <property type="molecule type" value="Genomic_DNA"/>
</dbReference>
<reference evidence="2 3" key="1">
    <citation type="submission" date="2022-11" db="EMBL/GenBank/DDBJ databases">
        <title>Minimal conservation of predation-associated metabolite biosynthetic gene clusters underscores biosynthetic potential of Myxococcota including descriptions for ten novel species: Archangium lansinium sp. nov., Myxococcus landrumus sp. nov., Nannocystis bai.</title>
        <authorList>
            <person name="Ahearne A."/>
            <person name="Stevens C."/>
            <person name="Dowd S."/>
        </authorList>
    </citation>
    <scope>NUCLEOTIDE SEQUENCE [LARGE SCALE GENOMIC DNA]</scope>
    <source>
        <strain evidence="2 3">NCWAL01</strain>
    </source>
</reference>
<organism evidence="2 3">
    <name type="scientific">Stigmatella ashevillensis</name>
    <dbReference type="NCBI Taxonomy" id="2995309"/>
    <lineage>
        <taxon>Bacteria</taxon>
        <taxon>Pseudomonadati</taxon>
        <taxon>Myxococcota</taxon>
        <taxon>Myxococcia</taxon>
        <taxon>Myxococcales</taxon>
        <taxon>Cystobacterineae</taxon>
        <taxon>Archangiaceae</taxon>
        <taxon>Stigmatella</taxon>
    </lineage>
</organism>
<evidence type="ECO:0000313" key="3">
    <source>
        <dbReference type="Proteomes" id="UP001221838"/>
    </source>
</evidence>
<name>A0ABT5DAM0_9BACT</name>
<gene>
    <name evidence="2" type="ORF">POL68_12680</name>
</gene>
<dbReference type="RefSeq" id="WP_272137779.1">
    <property type="nucleotide sequence ID" value="NZ_JAQNDM010000002.1"/>
</dbReference>
<evidence type="ECO:0000313" key="2">
    <source>
        <dbReference type="EMBL" id="MDC0709321.1"/>
    </source>
</evidence>